<dbReference type="SUPFAM" id="SSF51735">
    <property type="entry name" value="NAD(P)-binding Rossmann-fold domains"/>
    <property type="match status" value="1"/>
</dbReference>
<evidence type="ECO:0000256" key="2">
    <source>
        <dbReference type="ARBA" id="ARBA00022857"/>
    </source>
</evidence>
<sequence>MRFCIVGAGAIGGYLGAKLALAGEEVTLIARGAHLEAIQQNGLTLRMSDGTEQVAHPKLATSRMEEAGEQDVVIVALKAHSLPGLAPNMRPLYGPDTVVITAQNGVPWWYFHKHGGPYEGSRIESVDPGGIIEANLETDRVIGCVVYPATELAGPGIVQHIDGDRFSLGELDGSRSERVREISRRINAAGLRAPVRTTIRDEIWVKLWGNCAFNPISALTHGTLEEICQYAPTRELARNMMVEAQTIAEKLGIRFGVSVDQRIQGAEAVGAHRTSMLQDLEAGRTLEIDALVGAVCELGKITDTPTPNLDAIYACVKLLTIDKDLIHVR</sequence>
<evidence type="ECO:0000313" key="6">
    <source>
        <dbReference type="EMBL" id="RKD26777.1"/>
    </source>
</evidence>
<dbReference type="FunFam" id="1.10.1040.10:FF:000017">
    <property type="entry name" value="2-dehydropantoate 2-reductase"/>
    <property type="match status" value="1"/>
</dbReference>
<dbReference type="SUPFAM" id="SSF48179">
    <property type="entry name" value="6-phosphogluconate dehydrogenase C-terminal domain-like"/>
    <property type="match status" value="1"/>
</dbReference>
<dbReference type="Pfam" id="PF02558">
    <property type="entry name" value="ApbA"/>
    <property type="match status" value="1"/>
</dbReference>
<dbReference type="FunFam" id="3.40.50.720:FF:000307">
    <property type="entry name" value="2-dehydropantoate 2-reductase"/>
    <property type="match status" value="1"/>
</dbReference>
<dbReference type="PANTHER" id="PTHR21708:SF45">
    <property type="entry name" value="2-DEHYDROPANTOATE 2-REDUCTASE"/>
    <property type="match status" value="1"/>
</dbReference>
<evidence type="ECO:0000256" key="1">
    <source>
        <dbReference type="ARBA" id="ARBA00007870"/>
    </source>
</evidence>
<feature type="domain" description="Ketopantoate reductase C-terminal" evidence="5">
    <location>
        <begin position="199"/>
        <end position="318"/>
    </location>
</feature>
<evidence type="ECO:0000256" key="3">
    <source>
        <dbReference type="ARBA" id="ARBA00023002"/>
    </source>
</evidence>
<keyword evidence="7" id="KW-1185">Reference proteome</keyword>
<dbReference type="RefSeq" id="WP_120188061.1">
    <property type="nucleotide sequence ID" value="NZ_MCHY01000002.1"/>
</dbReference>
<dbReference type="EMBL" id="MCHY01000002">
    <property type="protein sequence ID" value="RKD26777.1"/>
    <property type="molecule type" value="Genomic_DNA"/>
</dbReference>
<dbReference type="AlphaFoldDB" id="A0A419SQV1"/>
<accession>A0A419SQV1</accession>
<dbReference type="InterPro" id="IPR013332">
    <property type="entry name" value="KPR_N"/>
</dbReference>
<organism evidence="6 7">
    <name type="scientific">Ammoniphilus oxalaticus</name>
    <dbReference type="NCBI Taxonomy" id="66863"/>
    <lineage>
        <taxon>Bacteria</taxon>
        <taxon>Bacillati</taxon>
        <taxon>Bacillota</taxon>
        <taxon>Bacilli</taxon>
        <taxon>Bacillales</taxon>
        <taxon>Paenibacillaceae</taxon>
        <taxon>Aneurinibacillus group</taxon>
        <taxon>Ammoniphilus</taxon>
    </lineage>
</organism>
<name>A0A419SQV1_9BACL</name>
<dbReference type="GO" id="GO:0016491">
    <property type="term" value="F:oxidoreductase activity"/>
    <property type="evidence" value="ECO:0007669"/>
    <property type="project" value="UniProtKB-KW"/>
</dbReference>
<dbReference type="Pfam" id="PF08546">
    <property type="entry name" value="ApbA_C"/>
    <property type="match status" value="1"/>
</dbReference>
<dbReference type="PANTHER" id="PTHR21708">
    <property type="entry name" value="PROBABLE 2-DEHYDROPANTOATE 2-REDUCTASE"/>
    <property type="match status" value="1"/>
</dbReference>
<proteinExistence type="inferred from homology"/>
<dbReference type="InterPro" id="IPR036291">
    <property type="entry name" value="NAD(P)-bd_dom_sf"/>
</dbReference>
<dbReference type="GO" id="GO:0005737">
    <property type="term" value="C:cytoplasm"/>
    <property type="evidence" value="ECO:0007669"/>
    <property type="project" value="TreeGrafter"/>
</dbReference>
<protein>
    <submittedName>
        <fullName evidence="6">2-dehydropantoate 2-reductase</fullName>
    </submittedName>
</protein>
<dbReference type="Proteomes" id="UP000284219">
    <property type="component" value="Unassembled WGS sequence"/>
</dbReference>
<evidence type="ECO:0000259" key="4">
    <source>
        <dbReference type="Pfam" id="PF02558"/>
    </source>
</evidence>
<comment type="similarity">
    <text evidence="1">Belongs to the ketopantoate reductase family.</text>
</comment>
<evidence type="ECO:0000313" key="7">
    <source>
        <dbReference type="Proteomes" id="UP000284219"/>
    </source>
</evidence>
<keyword evidence="2" id="KW-0521">NADP</keyword>
<dbReference type="InterPro" id="IPR013752">
    <property type="entry name" value="KPA_reductase"/>
</dbReference>
<comment type="caution">
    <text evidence="6">The sequence shown here is derived from an EMBL/GenBank/DDBJ whole genome shotgun (WGS) entry which is preliminary data.</text>
</comment>
<gene>
    <name evidence="6" type="ORF">BEP19_16385</name>
</gene>
<dbReference type="InterPro" id="IPR013328">
    <property type="entry name" value="6PGD_dom2"/>
</dbReference>
<evidence type="ECO:0000259" key="5">
    <source>
        <dbReference type="Pfam" id="PF08546"/>
    </source>
</evidence>
<keyword evidence="3" id="KW-0560">Oxidoreductase</keyword>
<dbReference type="InterPro" id="IPR008927">
    <property type="entry name" value="6-PGluconate_DH-like_C_sf"/>
</dbReference>
<dbReference type="Gene3D" id="3.40.50.720">
    <property type="entry name" value="NAD(P)-binding Rossmann-like Domain"/>
    <property type="match status" value="1"/>
</dbReference>
<dbReference type="NCBIfam" id="NF005089">
    <property type="entry name" value="PRK06522.1-4"/>
    <property type="match status" value="1"/>
</dbReference>
<dbReference type="OrthoDB" id="9793586at2"/>
<dbReference type="Gene3D" id="1.10.1040.10">
    <property type="entry name" value="N-(1-d-carboxylethyl)-l-norvaline Dehydrogenase, domain 2"/>
    <property type="match status" value="1"/>
</dbReference>
<feature type="domain" description="Ketopantoate reductase N-terminal" evidence="4">
    <location>
        <begin position="4"/>
        <end position="106"/>
    </location>
</feature>
<dbReference type="InterPro" id="IPR051402">
    <property type="entry name" value="KPR-Related"/>
</dbReference>
<reference evidence="6 7" key="1">
    <citation type="submission" date="2016-08" db="EMBL/GenBank/DDBJ databases">
        <title>Novel Firmicute Genomes.</title>
        <authorList>
            <person name="Poppleton D.I."/>
            <person name="Gribaldo S."/>
        </authorList>
    </citation>
    <scope>NUCLEOTIDE SEQUENCE [LARGE SCALE GENOMIC DNA]</scope>
    <source>
        <strain evidence="6 7">RAOx-1</strain>
    </source>
</reference>